<comment type="caution">
    <text evidence="1">The sequence shown here is derived from an EMBL/GenBank/DDBJ whole genome shotgun (WGS) entry which is preliminary data.</text>
</comment>
<evidence type="ECO:0000313" key="1">
    <source>
        <dbReference type="EMBL" id="MBE1515708.1"/>
    </source>
</evidence>
<proteinExistence type="predicted"/>
<organism evidence="1 2">
    <name type="scientific">Nesterenkonia halotolerans</name>
    <dbReference type="NCBI Taxonomy" id="225325"/>
    <lineage>
        <taxon>Bacteria</taxon>
        <taxon>Bacillati</taxon>
        <taxon>Actinomycetota</taxon>
        <taxon>Actinomycetes</taxon>
        <taxon>Micrococcales</taxon>
        <taxon>Micrococcaceae</taxon>
        <taxon>Nesterenkonia</taxon>
    </lineage>
</organism>
<dbReference type="Proteomes" id="UP000636579">
    <property type="component" value="Unassembled WGS sequence"/>
</dbReference>
<sequence>MTPLTLSGSPDQVPQTFPALLDLLESRPQPAVTWYGGTVDAEGAERVELSGRVLQNWAVKLIGLFSQESELEPGDAVLVDADAHWKAAAVVLAAGALGWSVTVTASGAAAGESPEADDDARAAAAAALAPALIITDRPGDWTGAGALAQSLGEAELAALSPGLLDASYEEATGEALPAWVLDISAEVRQHPDQLPAPLTPVALPSVELPEADERPAARGGLVITGGEPSVDWQDWTLDRWGAGVEATGPAGVVVLAQLLEAWAHSRPVVLFQGDPAAQPAAWEQLLRNEGVS</sequence>
<protein>
    <recommendedName>
        <fullName evidence="3">TIGR03089 family protein</fullName>
    </recommendedName>
</protein>
<dbReference type="RefSeq" id="WP_192592509.1">
    <property type="nucleotide sequence ID" value="NZ_JADBEE010000002.1"/>
</dbReference>
<dbReference type="EMBL" id="JADBEE010000002">
    <property type="protein sequence ID" value="MBE1515708.1"/>
    <property type="molecule type" value="Genomic_DNA"/>
</dbReference>
<name>A0ABR9J9N8_9MICC</name>
<reference evidence="1 2" key="1">
    <citation type="submission" date="2020-10" db="EMBL/GenBank/DDBJ databases">
        <title>Sequencing the genomes of 1000 actinobacteria strains.</title>
        <authorList>
            <person name="Klenk H.-P."/>
        </authorList>
    </citation>
    <scope>NUCLEOTIDE SEQUENCE [LARGE SCALE GENOMIC DNA]</scope>
    <source>
        <strain evidence="1 2">DSM 15474</strain>
    </source>
</reference>
<dbReference type="InterPro" id="IPR017523">
    <property type="entry name" value="Rv3268"/>
</dbReference>
<keyword evidence="2" id="KW-1185">Reference proteome</keyword>
<accession>A0ABR9J9N8</accession>
<evidence type="ECO:0008006" key="3">
    <source>
        <dbReference type="Google" id="ProtNLM"/>
    </source>
</evidence>
<evidence type="ECO:0000313" key="2">
    <source>
        <dbReference type="Proteomes" id="UP000636579"/>
    </source>
</evidence>
<gene>
    <name evidence="1" type="ORF">H4W26_002500</name>
</gene>
<dbReference type="NCBIfam" id="TIGR03089">
    <property type="entry name" value="TIGR03089 family protein"/>
    <property type="match status" value="1"/>
</dbReference>